<dbReference type="PANTHER" id="PTHR42837">
    <property type="entry name" value="REGULATOR OF SIGMA-E PROTEASE RSEP"/>
    <property type="match status" value="1"/>
</dbReference>
<accession>D2QZ32</accession>
<dbReference type="AlphaFoldDB" id="D2QZ32"/>
<comment type="cofactor">
    <cofactor evidence="1">
        <name>Zn(2+)</name>
        <dbReference type="ChEBI" id="CHEBI:29105"/>
    </cofactor>
</comment>
<keyword evidence="5 12" id="KW-0812">Transmembrane</keyword>
<keyword evidence="9" id="KW-0482">Metalloprotease</keyword>
<dbReference type="SMART" id="SM00228">
    <property type="entry name" value="PDZ"/>
    <property type="match status" value="3"/>
</dbReference>
<evidence type="ECO:0000313" key="15">
    <source>
        <dbReference type="Proteomes" id="UP000001887"/>
    </source>
</evidence>
<evidence type="ECO:0000256" key="7">
    <source>
        <dbReference type="ARBA" id="ARBA00022833"/>
    </source>
</evidence>
<reference evidence="14 15" key="1">
    <citation type="journal article" date="2009" name="Stand. Genomic Sci.">
        <title>Complete genome sequence of Pirellula staleyi type strain (ATCC 27377).</title>
        <authorList>
            <person name="Clum A."/>
            <person name="Tindall B.J."/>
            <person name="Sikorski J."/>
            <person name="Ivanova N."/>
            <person name="Mavrommatis K."/>
            <person name="Lucas S."/>
            <person name="Glavina del Rio T."/>
            <person name="Nolan M."/>
            <person name="Chen F."/>
            <person name="Tice H."/>
            <person name="Pitluck S."/>
            <person name="Cheng J.F."/>
            <person name="Chertkov O."/>
            <person name="Brettin T."/>
            <person name="Han C."/>
            <person name="Detter J.C."/>
            <person name="Kuske C."/>
            <person name="Bruce D."/>
            <person name="Goodwin L."/>
            <person name="Ovchinikova G."/>
            <person name="Pati A."/>
            <person name="Mikhailova N."/>
            <person name="Chen A."/>
            <person name="Palaniappan K."/>
            <person name="Land M."/>
            <person name="Hauser L."/>
            <person name="Chang Y.J."/>
            <person name="Jeffries C.D."/>
            <person name="Chain P."/>
            <person name="Rohde M."/>
            <person name="Goker M."/>
            <person name="Bristow J."/>
            <person name="Eisen J.A."/>
            <person name="Markowitz V."/>
            <person name="Hugenholtz P."/>
            <person name="Kyrpides N.C."/>
            <person name="Klenk H.P."/>
            <person name="Lapidus A."/>
        </authorList>
    </citation>
    <scope>NUCLEOTIDE SEQUENCE [LARGE SCALE GENOMIC DNA]</scope>
    <source>
        <strain evidence="15">ATCC 27377 / DSM 6068 / ICPB 4128</strain>
    </source>
</reference>
<keyword evidence="4" id="KW-0645">Protease</keyword>
<dbReference type="Proteomes" id="UP000001887">
    <property type="component" value="Chromosome"/>
</dbReference>
<evidence type="ECO:0000256" key="2">
    <source>
        <dbReference type="ARBA" id="ARBA00004141"/>
    </source>
</evidence>
<keyword evidence="15" id="KW-1185">Reference proteome</keyword>
<feature type="transmembrane region" description="Helical" evidence="12">
    <location>
        <begin position="149"/>
        <end position="173"/>
    </location>
</feature>
<keyword evidence="8 12" id="KW-1133">Transmembrane helix</keyword>
<dbReference type="Pfam" id="PF02163">
    <property type="entry name" value="Peptidase_M50"/>
    <property type="match status" value="1"/>
</dbReference>
<keyword evidence="6" id="KW-0378">Hydrolase</keyword>
<name>D2QZ32_PIRSD</name>
<organism evidence="14 15">
    <name type="scientific">Pirellula staleyi (strain ATCC 27377 / DSM 6068 / ICPB 4128)</name>
    <name type="common">Pirella staleyi</name>
    <dbReference type="NCBI Taxonomy" id="530564"/>
    <lineage>
        <taxon>Bacteria</taxon>
        <taxon>Pseudomonadati</taxon>
        <taxon>Planctomycetota</taxon>
        <taxon>Planctomycetia</taxon>
        <taxon>Pirellulales</taxon>
        <taxon>Pirellulaceae</taxon>
        <taxon>Pirellula</taxon>
    </lineage>
</organism>
<proteinExistence type="inferred from homology"/>
<sequence length="710" mass="76150">MFAAEEVSLLASLGGTLWNILSVAAGLGFVIFVHELGHFLVAKACGVKCEKFYVGFDFFELKLGPITIPRSLVKFTYGETEYGIGILPLGGYVKMLGQDDDPRNAEAEAERIKAQETGTAVPSEAAAKTSEKVALDPRSYPAKSVPARMAIISAGVIMNLIFGVLLGGTAYWLGVRELPATVGVSIPGEPAWAAGLRTDDRVLQFGKSGSPYEHLRYNDLQRSVIFNGVEKDLDVLVRRADGTEEWLSMRPRLRDQGTGKQATIGVKPTSNLTILMQGALPTSAKSSEPLLEGDEITHVDGTEVKNYGAFVQTFASKPSGPIGLTIRRTPKSEDGKPSGEPTSLEVTIPERGENSLGLVPTMGLVVSVRKGSPAETAGILVGDKLLTIEGEKIENPLALSQQLLPHVGKEITIEVERAATGDQRVVREVKITPVAPPMFSTANFATSIAAEPIGVAVKLDRTIAAADESSKLAAGDKIDKVTFEFADKDREKLFLNYLTLKTPEVILDDTEKNLVYLQGLLRLVPLGTKATITASRGGDKPETITSQPVEVVSSETLLDESRGITTETFTTLHQAKSVGEALALGAREIKERVTEVLTVLQKLVTLQISPTNLSGPLGILGAAGSHASAGIPILLLFLTMLSANLAVINFLPIPALDGGHMLFLAAEWIRGKPVNEQLQVRLTVMGILFLLSLMIFATAMDLSRISQFFF</sequence>
<dbReference type="PROSITE" id="PS50106">
    <property type="entry name" value="PDZ"/>
    <property type="match status" value="1"/>
</dbReference>
<evidence type="ECO:0000256" key="11">
    <source>
        <dbReference type="SAM" id="MobiDB-lite"/>
    </source>
</evidence>
<dbReference type="InterPro" id="IPR036034">
    <property type="entry name" value="PDZ_sf"/>
</dbReference>
<evidence type="ECO:0000256" key="9">
    <source>
        <dbReference type="ARBA" id="ARBA00023049"/>
    </source>
</evidence>
<evidence type="ECO:0000259" key="13">
    <source>
        <dbReference type="PROSITE" id="PS50106"/>
    </source>
</evidence>
<feature type="transmembrane region" description="Helical" evidence="12">
    <location>
        <begin position="678"/>
        <end position="700"/>
    </location>
</feature>
<dbReference type="InterPro" id="IPR004387">
    <property type="entry name" value="Pept_M50_Zn"/>
</dbReference>
<evidence type="ECO:0000256" key="4">
    <source>
        <dbReference type="ARBA" id="ARBA00022670"/>
    </source>
</evidence>
<dbReference type="InterPro" id="IPR008915">
    <property type="entry name" value="Peptidase_M50"/>
</dbReference>
<dbReference type="eggNOG" id="COG0750">
    <property type="taxonomic scope" value="Bacteria"/>
</dbReference>
<dbReference type="STRING" id="530564.Psta_3563"/>
<dbReference type="EMBL" id="CP001848">
    <property type="protein sequence ID" value="ADB18224.1"/>
    <property type="molecule type" value="Genomic_DNA"/>
</dbReference>
<comment type="subcellular location">
    <subcellularLocation>
        <location evidence="2">Membrane</location>
        <topology evidence="2">Multi-pass membrane protein</topology>
    </subcellularLocation>
</comment>
<dbReference type="InterPro" id="IPR041489">
    <property type="entry name" value="PDZ_6"/>
</dbReference>
<dbReference type="Gene3D" id="2.30.42.10">
    <property type="match status" value="3"/>
</dbReference>
<comment type="similarity">
    <text evidence="3">Belongs to the peptidase M50B family.</text>
</comment>
<feature type="transmembrane region" description="Helical" evidence="12">
    <location>
        <begin position="20"/>
        <end position="41"/>
    </location>
</feature>
<evidence type="ECO:0000256" key="5">
    <source>
        <dbReference type="ARBA" id="ARBA00022692"/>
    </source>
</evidence>
<dbReference type="SUPFAM" id="SSF50156">
    <property type="entry name" value="PDZ domain-like"/>
    <property type="match status" value="2"/>
</dbReference>
<dbReference type="GO" id="GO:0006508">
    <property type="term" value="P:proteolysis"/>
    <property type="evidence" value="ECO:0007669"/>
    <property type="project" value="UniProtKB-KW"/>
</dbReference>
<evidence type="ECO:0000256" key="6">
    <source>
        <dbReference type="ARBA" id="ARBA00022801"/>
    </source>
</evidence>
<dbReference type="HOGENOM" id="CLU_025778_0_0_0"/>
<evidence type="ECO:0000313" key="14">
    <source>
        <dbReference type="EMBL" id="ADB18224.1"/>
    </source>
</evidence>
<evidence type="ECO:0000256" key="10">
    <source>
        <dbReference type="ARBA" id="ARBA00023136"/>
    </source>
</evidence>
<evidence type="ECO:0000256" key="3">
    <source>
        <dbReference type="ARBA" id="ARBA00007931"/>
    </source>
</evidence>
<dbReference type="GO" id="GO:0016020">
    <property type="term" value="C:membrane"/>
    <property type="evidence" value="ECO:0007669"/>
    <property type="project" value="UniProtKB-SubCell"/>
</dbReference>
<dbReference type="KEGG" id="psl:Psta_3563"/>
<evidence type="ECO:0000256" key="12">
    <source>
        <dbReference type="SAM" id="Phobius"/>
    </source>
</evidence>
<evidence type="ECO:0000256" key="1">
    <source>
        <dbReference type="ARBA" id="ARBA00001947"/>
    </source>
</evidence>
<dbReference type="GO" id="GO:0004222">
    <property type="term" value="F:metalloendopeptidase activity"/>
    <property type="evidence" value="ECO:0007669"/>
    <property type="project" value="InterPro"/>
</dbReference>
<feature type="domain" description="PDZ" evidence="13">
    <location>
        <begin position="345"/>
        <end position="419"/>
    </location>
</feature>
<dbReference type="CDD" id="cd06163">
    <property type="entry name" value="S2P-M50_PDZ_RseP-like"/>
    <property type="match status" value="2"/>
</dbReference>
<gene>
    <name evidence="14" type="ordered locus">Psta_3563</name>
</gene>
<protein>
    <submittedName>
        <fullName evidence="14">Peptidase M50</fullName>
    </submittedName>
</protein>
<keyword evidence="10 12" id="KW-0472">Membrane</keyword>
<dbReference type="Pfam" id="PF17820">
    <property type="entry name" value="PDZ_6"/>
    <property type="match status" value="1"/>
</dbReference>
<keyword evidence="7" id="KW-0862">Zinc</keyword>
<evidence type="ECO:0000256" key="8">
    <source>
        <dbReference type="ARBA" id="ARBA00022989"/>
    </source>
</evidence>
<dbReference type="PANTHER" id="PTHR42837:SF2">
    <property type="entry name" value="MEMBRANE METALLOPROTEASE ARASP2, CHLOROPLASTIC-RELATED"/>
    <property type="match status" value="1"/>
</dbReference>
<dbReference type="InterPro" id="IPR001478">
    <property type="entry name" value="PDZ"/>
</dbReference>
<feature type="region of interest" description="Disordered" evidence="11">
    <location>
        <begin position="321"/>
        <end position="344"/>
    </location>
</feature>